<organism evidence="5 6">
    <name type="scientific">Priestia endophytica DSM 13796</name>
    <dbReference type="NCBI Taxonomy" id="1121089"/>
    <lineage>
        <taxon>Bacteria</taxon>
        <taxon>Bacillati</taxon>
        <taxon>Bacillota</taxon>
        <taxon>Bacilli</taxon>
        <taxon>Bacillales</taxon>
        <taxon>Bacillaceae</taxon>
        <taxon>Priestia</taxon>
    </lineage>
</organism>
<reference evidence="5 6" key="1">
    <citation type="submission" date="2016-10" db="EMBL/GenBank/DDBJ databases">
        <authorList>
            <person name="Varghese N."/>
            <person name="Submissions S."/>
        </authorList>
    </citation>
    <scope>NUCLEOTIDE SEQUENCE [LARGE SCALE GENOMIC DNA]</scope>
    <source>
        <strain evidence="5 6">DSM 13796</strain>
    </source>
</reference>
<protein>
    <submittedName>
        <fullName evidence="5">DNA-binding transcriptional regulator, MarR family</fullName>
    </submittedName>
</protein>
<dbReference type="InterPro" id="IPR036388">
    <property type="entry name" value="WH-like_DNA-bd_sf"/>
</dbReference>
<evidence type="ECO:0000256" key="2">
    <source>
        <dbReference type="ARBA" id="ARBA00023125"/>
    </source>
</evidence>
<keyword evidence="2 5" id="KW-0238">DNA-binding</keyword>
<dbReference type="InterPro" id="IPR052067">
    <property type="entry name" value="Metal_resp_HTH_trans_reg"/>
</dbReference>
<dbReference type="InterPro" id="IPR000835">
    <property type="entry name" value="HTH_MarR-typ"/>
</dbReference>
<name>A0A1I6BWD9_9BACI</name>
<feature type="domain" description="HTH marR-type" evidence="4">
    <location>
        <begin position="10"/>
        <end position="146"/>
    </location>
</feature>
<dbReference type="PROSITE" id="PS50995">
    <property type="entry name" value="HTH_MARR_2"/>
    <property type="match status" value="1"/>
</dbReference>
<keyword evidence="1" id="KW-0805">Transcription regulation</keyword>
<dbReference type="SUPFAM" id="SSF46785">
    <property type="entry name" value="Winged helix' DNA-binding domain"/>
    <property type="match status" value="1"/>
</dbReference>
<evidence type="ECO:0000256" key="1">
    <source>
        <dbReference type="ARBA" id="ARBA00023015"/>
    </source>
</evidence>
<evidence type="ECO:0000259" key="4">
    <source>
        <dbReference type="PROSITE" id="PS50995"/>
    </source>
</evidence>
<keyword evidence="3" id="KW-0804">Transcription</keyword>
<evidence type="ECO:0000256" key="3">
    <source>
        <dbReference type="ARBA" id="ARBA00023163"/>
    </source>
</evidence>
<dbReference type="EMBL" id="FOXX01000015">
    <property type="protein sequence ID" value="SFQ85258.1"/>
    <property type="molecule type" value="Genomic_DNA"/>
</dbReference>
<dbReference type="RefSeq" id="WP_061802702.1">
    <property type="nucleotide sequence ID" value="NZ_FOXX01000015.1"/>
</dbReference>
<dbReference type="PANTHER" id="PTHR35790:SF4">
    <property type="entry name" value="HTH-TYPE TRANSCRIPTIONAL REGULATOR PCHR"/>
    <property type="match status" value="1"/>
</dbReference>
<gene>
    <name evidence="5" type="ORF">SAMN02745910_04349</name>
</gene>
<dbReference type="SMART" id="SM00347">
    <property type="entry name" value="HTH_MARR"/>
    <property type="match status" value="1"/>
</dbReference>
<proteinExistence type="predicted"/>
<comment type="caution">
    <text evidence="5">The sequence shown here is derived from an EMBL/GenBank/DDBJ whole genome shotgun (WGS) entry which is preliminary data.</text>
</comment>
<dbReference type="Gene3D" id="6.10.140.1680">
    <property type="match status" value="1"/>
</dbReference>
<accession>A0A1I6BWD9</accession>
<dbReference type="Pfam" id="PF01047">
    <property type="entry name" value="MarR"/>
    <property type="match status" value="1"/>
</dbReference>
<evidence type="ECO:0000313" key="5">
    <source>
        <dbReference type="EMBL" id="SFQ85258.1"/>
    </source>
</evidence>
<dbReference type="PANTHER" id="PTHR35790">
    <property type="entry name" value="HTH-TYPE TRANSCRIPTIONAL REGULATOR PCHR"/>
    <property type="match status" value="1"/>
</dbReference>
<sequence>MNSTEKQESLKAIEQFIIQKEKAAKSSTGIDELKGKWTLTQLHILALISSYPTEANNTFLSKNLHITKPAVTKAVKPLLDKKMIIREHKEGDRKSVYYYLTDEGKKLALLHEELHMKAKQRYYDLFEEFNKEELTVITKFLKRWTETISEENRK</sequence>
<dbReference type="GO" id="GO:0003677">
    <property type="term" value="F:DNA binding"/>
    <property type="evidence" value="ECO:0007669"/>
    <property type="project" value="UniProtKB-KW"/>
</dbReference>
<dbReference type="Gene3D" id="1.10.10.10">
    <property type="entry name" value="Winged helix-like DNA-binding domain superfamily/Winged helix DNA-binding domain"/>
    <property type="match status" value="1"/>
</dbReference>
<dbReference type="Proteomes" id="UP000182762">
    <property type="component" value="Unassembled WGS sequence"/>
</dbReference>
<dbReference type="GeneID" id="93712890"/>
<keyword evidence="6" id="KW-1185">Reference proteome</keyword>
<evidence type="ECO:0000313" key="6">
    <source>
        <dbReference type="Proteomes" id="UP000182762"/>
    </source>
</evidence>
<dbReference type="InterPro" id="IPR036390">
    <property type="entry name" value="WH_DNA-bd_sf"/>
</dbReference>